<evidence type="ECO:0000256" key="9">
    <source>
        <dbReference type="HAMAP-Rule" id="MF_00009"/>
    </source>
</evidence>
<dbReference type="GO" id="GO:0004521">
    <property type="term" value="F:RNA endonuclease activity"/>
    <property type="evidence" value="ECO:0007669"/>
    <property type="project" value="UniProtKB-UniRule"/>
</dbReference>
<sequence>MKILINNLQEKIEVDKNSKELINQVIIKAAQLEEATPKEVSVALVDNKYIKELNHEYRNKDEPTDVLSFPLDDEFLGDIIISLERAKEQAKEYGHSLAREIGFLTVHGMLHLLGYDHKEQDDKAKMRNQEEKVLKQLNLKRD</sequence>
<evidence type="ECO:0000256" key="7">
    <source>
        <dbReference type="ARBA" id="ARBA00022801"/>
    </source>
</evidence>
<reference evidence="11" key="1">
    <citation type="submission" date="2017-02" db="EMBL/GenBank/DDBJ databases">
        <authorList>
            <person name="Varghese N."/>
            <person name="Submissions S."/>
        </authorList>
    </citation>
    <scope>NUCLEOTIDE SEQUENCE [LARGE SCALE GENOMIC DNA]</scope>
    <source>
        <strain evidence="11">ATCC BAA-73</strain>
    </source>
</reference>
<gene>
    <name evidence="9" type="primary">ybeY</name>
    <name evidence="10" type="ORF">SAMN02745118_02349</name>
</gene>
<dbReference type="GO" id="GO:0006364">
    <property type="term" value="P:rRNA processing"/>
    <property type="evidence" value="ECO:0007669"/>
    <property type="project" value="UniProtKB-UniRule"/>
</dbReference>
<keyword evidence="8 9" id="KW-0862">Zinc</keyword>
<dbReference type="PANTHER" id="PTHR46986">
    <property type="entry name" value="ENDORIBONUCLEASE YBEY, CHLOROPLASTIC"/>
    <property type="match status" value="1"/>
</dbReference>
<proteinExistence type="inferred from homology"/>
<dbReference type="NCBIfam" id="TIGR00043">
    <property type="entry name" value="rRNA maturation RNase YbeY"/>
    <property type="match status" value="1"/>
</dbReference>
<evidence type="ECO:0000313" key="11">
    <source>
        <dbReference type="Proteomes" id="UP000190625"/>
    </source>
</evidence>
<evidence type="ECO:0000256" key="1">
    <source>
        <dbReference type="ARBA" id="ARBA00010875"/>
    </source>
</evidence>
<keyword evidence="6 9" id="KW-0255">Endonuclease</keyword>
<accession>A0A1T4PZA0</accession>
<evidence type="ECO:0000256" key="2">
    <source>
        <dbReference type="ARBA" id="ARBA00022517"/>
    </source>
</evidence>
<keyword evidence="2 9" id="KW-0690">Ribosome biogenesis</keyword>
<comment type="similarity">
    <text evidence="1 9">Belongs to the endoribonuclease YbeY family.</text>
</comment>
<keyword evidence="9" id="KW-0963">Cytoplasm</keyword>
<comment type="subcellular location">
    <subcellularLocation>
        <location evidence="9">Cytoplasm</location>
    </subcellularLocation>
</comment>
<keyword evidence="3 9" id="KW-0698">rRNA processing</keyword>
<dbReference type="OrthoDB" id="9807740at2"/>
<dbReference type="EMBL" id="FUWM01000022">
    <property type="protein sequence ID" value="SJZ96278.1"/>
    <property type="molecule type" value="Genomic_DNA"/>
</dbReference>
<dbReference type="InterPro" id="IPR002036">
    <property type="entry name" value="YbeY"/>
</dbReference>
<dbReference type="STRING" id="142842.SAMN02745118_02349"/>
<dbReference type="Gene3D" id="3.40.390.30">
    <property type="entry name" value="Metalloproteases ('zincins'), catalytic domain"/>
    <property type="match status" value="1"/>
</dbReference>
<feature type="binding site" evidence="9">
    <location>
        <position position="107"/>
    </location>
    <ligand>
        <name>Zn(2+)</name>
        <dbReference type="ChEBI" id="CHEBI:29105"/>
        <note>catalytic</note>
    </ligand>
</feature>
<name>A0A1T4PZA0_9FIRM</name>
<evidence type="ECO:0000256" key="8">
    <source>
        <dbReference type="ARBA" id="ARBA00022833"/>
    </source>
</evidence>
<evidence type="ECO:0000256" key="3">
    <source>
        <dbReference type="ARBA" id="ARBA00022552"/>
    </source>
</evidence>
<dbReference type="AlphaFoldDB" id="A0A1T4PZA0"/>
<dbReference type="PANTHER" id="PTHR46986:SF1">
    <property type="entry name" value="ENDORIBONUCLEASE YBEY, CHLOROPLASTIC"/>
    <property type="match status" value="1"/>
</dbReference>
<dbReference type="SUPFAM" id="SSF55486">
    <property type="entry name" value="Metalloproteases ('zincins'), catalytic domain"/>
    <property type="match status" value="1"/>
</dbReference>
<keyword evidence="7 9" id="KW-0378">Hydrolase</keyword>
<dbReference type="GO" id="GO:0008270">
    <property type="term" value="F:zinc ion binding"/>
    <property type="evidence" value="ECO:0007669"/>
    <property type="project" value="UniProtKB-UniRule"/>
</dbReference>
<dbReference type="InterPro" id="IPR020549">
    <property type="entry name" value="YbeY_CS"/>
</dbReference>
<evidence type="ECO:0000256" key="5">
    <source>
        <dbReference type="ARBA" id="ARBA00022723"/>
    </source>
</evidence>
<comment type="cofactor">
    <cofactor evidence="9">
        <name>Zn(2+)</name>
        <dbReference type="ChEBI" id="CHEBI:29105"/>
    </cofactor>
    <text evidence="9">Binds 1 zinc ion.</text>
</comment>
<keyword evidence="11" id="KW-1185">Reference proteome</keyword>
<dbReference type="RefSeq" id="WP_078810781.1">
    <property type="nucleotide sequence ID" value="NZ_FUWM01000022.1"/>
</dbReference>
<keyword evidence="5 9" id="KW-0479">Metal-binding</keyword>
<dbReference type="GO" id="GO:0004222">
    <property type="term" value="F:metalloendopeptidase activity"/>
    <property type="evidence" value="ECO:0007669"/>
    <property type="project" value="InterPro"/>
</dbReference>
<dbReference type="PROSITE" id="PS01306">
    <property type="entry name" value="UPF0054"/>
    <property type="match status" value="1"/>
</dbReference>
<evidence type="ECO:0000256" key="4">
    <source>
        <dbReference type="ARBA" id="ARBA00022722"/>
    </source>
</evidence>
<protein>
    <recommendedName>
        <fullName evidence="9">Endoribonuclease YbeY</fullName>
        <ecNumber evidence="9">3.1.-.-</ecNumber>
    </recommendedName>
</protein>
<dbReference type="Pfam" id="PF02130">
    <property type="entry name" value="YbeY"/>
    <property type="match status" value="1"/>
</dbReference>
<dbReference type="EC" id="3.1.-.-" evidence="9"/>
<dbReference type="InterPro" id="IPR023091">
    <property type="entry name" value="MetalPrtase_cat_dom_sf_prd"/>
</dbReference>
<evidence type="ECO:0000256" key="6">
    <source>
        <dbReference type="ARBA" id="ARBA00022759"/>
    </source>
</evidence>
<dbReference type="GO" id="GO:0005737">
    <property type="term" value="C:cytoplasm"/>
    <property type="evidence" value="ECO:0007669"/>
    <property type="project" value="UniProtKB-SubCell"/>
</dbReference>
<organism evidence="10 11">
    <name type="scientific">Selenihalanaerobacter shriftii</name>
    <dbReference type="NCBI Taxonomy" id="142842"/>
    <lineage>
        <taxon>Bacteria</taxon>
        <taxon>Bacillati</taxon>
        <taxon>Bacillota</taxon>
        <taxon>Clostridia</taxon>
        <taxon>Halanaerobiales</taxon>
        <taxon>Halobacteroidaceae</taxon>
        <taxon>Selenihalanaerobacter</taxon>
    </lineage>
</organism>
<feature type="binding site" evidence="9">
    <location>
        <position position="111"/>
    </location>
    <ligand>
        <name>Zn(2+)</name>
        <dbReference type="ChEBI" id="CHEBI:29105"/>
        <note>catalytic</note>
    </ligand>
</feature>
<evidence type="ECO:0000313" key="10">
    <source>
        <dbReference type="EMBL" id="SJZ96278.1"/>
    </source>
</evidence>
<feature type="binding site" evidence="9">
    <location>
        <position position="117"/>
    </location>
    <ligand>
        <name>Zn(2+)</name>
        <dbReference type="ChEBI" id="CHEBI:29105"/>
        <note>catalytic</note>
    </ligand>
</feature>
<dbReference type="HAMAP" id="MF_00009">
    <property type="entry name" value="Endoribonucl_YbeY"/>
    <property type="match status" value="1"/>
</dbReference>
<comment type="function">
    <text evidence="9">Single strand-specific metallo-endoribonuclease involved in late-stage 70S ribosome quality control and in maturation of the 3' terminus of the 16S rRNA.</text>
</comment>
<dbReference type="Proteomes" id="UP000190625">
    <property type="component" value="Unassembled WGS sequence"/>
</dbReference>
<keyword evidence="4 9" id="KW-0540">Nuclease</keyword>